<sequence>MTISWKNGSSLPMARPRYYDHQYLRASDLSQAMDYLLSRQNLIARLLQPVGVVKGLEITPIGSDITIGEGVAIDTDGAVIVLPEARRVGLPADGTFFVTLRYREWLTDSRNEGGVAAETRWSEEGQVEVTPGRPADPGRVVVLGRVTRSQGVVTVDSADRVAAGLRVPVGAIVPAIGDNRQAGIQFPSDPGGGSGDEAFIRYVVRHDENTALRIGVGNDPDDMIDFYQSGASRLRIAQSMLNIGSLDGATVVADEVAASIAFWGPGVQHAQLSFRPGRGFELVDQSNNWPSSNYALDSRPYADLGIRDLRANTVRGRGSLSVTTDGVMGVRAQSGLHVIKDVGADGNLTVQGNATVEGNIHLGANKSITTGGRLNVDGGERLHLLNRSGVYIGHGGTTGSDVGCLWVEKRASVGGNLGVAGVNPSGLPTAGIGTWDLYARGGVYVGPESAPAIKMLNTGVLEVRKIVYTTQSAVMDHPLNKAGESDPRKLVYSPLGGPENGVYFRGEGRLVDGVATVELPEYFEALTLLEGRTVQLTPMFEDDEPVSPLAASRVAAGEFRVRTVDGVKASHGFYWQVFAVRADVEPLEPEVSTAAWQASLQADPTDVGFGSEASVELRV</sequence>
<name>A0ABW3YN82_9ACTN</name>
<evidence type="ECO:0000313" key="2">
    <source>
        <dbReference type="Proteomes" id="UP001597260"/>
    </source>
</evidence>
<evidence type="ECO:0000313" key="1">
    <source>
        <dbReference type="EMBL" id="MFD1325333.1"/>
    </source>
</evidence>
<evidence type="ECO:0008006" key="3">
    <source>
        <dbReference type="Google" id="ProtNLM"/>
    </source>
</evidence>
<protein>
    <recommendedName>
        <fullName evidence="3">Right handed beta helix region</fullName>
    </recommendedName>
</protein>
<accession>A0ABW3YN82</accession>
<keyword evidence="2" id="KW-1185">Reference proteome</keyword>
<dbReference type="Proteomes" id="UP001597260">
    <property type="component" value="Unassembled WGS sequence"/>
</dbReference>
<organism evidence="1 2">
    <name type="scientific">Micromonospora sonneratiae</name>
    <dbReference type="NCBI Taxonomy" id="1184706"/>
    <lineage>
        <taxon>Bacteria</taxon>
        <taxon>Bacillati</taxon>
        <taxon>Actinomycetota</taxon>
        <taxon>Actinomycetes</taxon>
        <taxon>Micromonosporales</taxon>
        <taxon>Micromonosporaceae</taxon>
        <taxon>Micromonospora</taxon>
    </lineage>
</organism>
<comment type="caution">
    <text evidence="1">The sequence shown here is derived from an EMBL/GenBank/DDBJ whole genome shotgun (WGS) entry which is preliminary data.</text>
</comment>
<proteinExistence type="predicted"/>
<gene>
    <name evidence="1" type="ORF">ACFQ4H_30040</name>
</gene>
<dbReference type="RefSeq" id="WP_377577495.1">
    <property type="nucleotide sequence ID" value="NZ_JBHTMP010000074.1"/>
</dbReference>
<dbReference type="EMBL" id="JBHTMP010000074">
    <property type="protein sequence ID" value="MFD1325333.1"/>
    <property type="molecule type" value="Genomic_DNA"/>
</dbReference>
<reference evidence="2" key="1">
    <citation type="journal article" date="2019" name="Int. J. Syst. Evol. Microbiol.">
        <title>The Global Catalogue of Microorganisms (GCM) 10K type strain sequencing project: providing services to taxonomists for standard genome sequencing and annotation.</title>
        <authorList>
            <consortium name="The Broad Institute Genomics Platform"/>
            <consortium name="The Broad Institute Genome Sequencing Center for Infectious Disease"/>
            <person name="Wu L."/>
            <person name="Ma J."/>
        </authorList>
    </citation>
    <scope>NUCLEOTIDE SEQUENCE [LARGE SCALE GENOMIC DNA]</scope>
    <source>
        <strain evidence="2">JCM 31037</strain>
    </source>
</reference>